<evidence type="ECO:0000313" key="2">
    <source>
        <dbReference type="EMBL" id="MBB4887514.1"/>
    </source>
</evidence>
<reference evidence="2 3" key="1">
    <citation type="submission" date="2020-08" db="EMBL/GenBank/DDBJ databases">
        <title>Genomic Encyclopedia of Type Strains, Phase III (KMG-III): the genomes of soil and plant-associated and newly described type strains.</title>
        <authorList>
            <person name="Whitman W."/>
        </authorList>
    </citation>
    <scope>NUCLEOTIDE SEQUENCE [LARGE SCALE GENOMIC DNA]</scope>
    <source>
        <strain evidence="2 3">CECT 3265</strain>
    </source>
</reference>
<proteinExistence type="predicted"/>
<dbReference type="Proteomes" id="UP000556436">
    <property type="component" value="Unassembled WGS sequence"/>
</dbReference>
<accession>A0A7W7LC66</accession>
<dbReference type="EMBL" id="JACHJG010000007">
    <property type="protein sequence ID" value="MBB4887514.1"/>
    <property type="molecule type" value="Genomic_DNA"/>
</dbReference>
<dbReference type="AlphaFoldDB" id="A0A7W7LC66"/>
<evidence type="ECO:0000259" key="1">
    <source>
        <dbReference type="PROSITE" id="PS50943"/>
    </source>
</evidence>
<gene>
    <name evidence="2" type="ORF">FHS38_003568</name>
</gene>
<dbReference type="SMART" id="SM00530">
    <property type="entry name" value="HTH_XRE"/>
    <property type="match status" value="1"/>
</dbReference>
<dbReference type="Gene3D" id="1.10.260.40">
    <property type="entry name" value="lambda repressor-like DNA-binding domains"/>
    <property type="match status" value="1"/>
</dbReference>
<comment type="caution">
    <text evidence="2">The sequence shown here is derived from an EMBL/GenBank/DDBJ whole genome shotgun (WGS) entry which is preliminary data.</text>
</comment>
<dbReference type="SUPFAM" id="SSF47413">
    <property type="entry name" value="lambda repressor-like DNA-binding domains"/>
    <property type="match status" value="1"/>
</dbReference>
<feature type="domain" description="HTH cro/C1-type" evidence="1">
    <location>
        <begin position="11"/>
        <end position="65"/>
    </location>
</feature>
<protein>
    <submittedName>
        <fullName evidence="2">Transcriptional regulator with XRE-family HTH domain</fullName>
    </submittedName>
</protein>
<evidence type="ECO:0000313" key="3">
    <source>
        <dbReference type="Proteomes" id="UP000556436"/>
    </source>
</evidence>
<dbReference type="RefSeq" id="WP_229822684.1">
    <property type="nucleotide sequence ID" value="NZ_BMRW01000009.1"/>
</dbReference>
<dbReference type="InterPro" id="IPR010982">
    <property type="entry name" value="Lambda_DNA-bd_dom_sf"/>
</dbReference>
<dbReference type="PROSITE" id="PS50943">
    <property type="entry name" value="HTH_CROC1"/>
    <property type="match status" value="1"/>
</dbReference>
<dbReference type="InterPro" id="IPR001387">
    <property type="entry name" value="Cro/C1-type_HTH"/>
</dbReference>
<sequence length="699" mass="76629">MSETNTFGAWLERQLQRKQVSQSQLAAALDVSRAAVSAWVNNRAMPRADKLRAIEQFLQLEPGATTAMGEPEPGGGAARWYHRKAHADGGREFGNAAAFAFDADLAILAREATQNSLDERLDQGRPVRVRYTLHELTGEYLSNFLEALHWSDLEAHYDAAAQHPQKVGRVLAEGLRRLRDTSSLLLLRIDDYNASGLTGSEYDDGRFAAVVRRQLDSHKENGGRAGGSYGLGKATLWATSRLGLVLMNSTLSQPHEGRTERRLIGRLDLPWREVDGVPYAGPAWLGEPDTAPAYKGVSRSWWADEETTKRLYLQRESAEPGTSFLIVGAHDAGDDAEKDSLGLADMHAKLVGALAKNFWAAMTSGRSTLPLLQSSVTALRNGKEVIPEERVDPHAHRPAETRALKAYLDRETVDVLTASDQVALTTVELRVPPLRTDGARAGKGVSHEAVLLVTPADGADNEYNRLVCMRGNRMTVETRRPREIPLGTDPFQAVLLAGYATGREGEDVRLAEAFLRASEPPEHNKWDRTDELAAVYVRGALTRLAEFRSAMDNAVRSIVGRKESRNDTGPAALRERLRLGAEVSRRRSESPPTICGLSARVDETGAWHIEAELRVPQRDDPWLATPVAKFDVRSGGRPVLAWAELSAGENCRIENGILRIEPGVRSAYFSGVTDPDSHPVPATLARLVVDLQTARGAMA</sequence>
<dbReference type="GO" id="GO:0003677">
    <property type="term" value="F:DNA binding"/>
    <property type="evidence" value="ECO:0007669"/>
    <property type="project" value="InterPro"/>
</dbReference>
<dbReference type="CDD" id="cd00093">
    <property type="entry name" value="HTH_XRE"/>
    <property type="match status" value="1"/>
</dbReference>
<keyword evidence="3" id="KW-1185">Reference proteome</keyword>
<dbReference type="Pfam" id="PF01381">
    <property type="entry name" value="HTH_3"/>
    <property type="match status" value="1"/>
</dbReference>
<organism evidence="2 3">
    <name type="scientific">Streptomyces netropsis</name>
    <name type="common">Streptoverticillium netropsis</name>
    <dbReference type="NCBI Taxonomy" id="55404"/>
    <lineage>
        <taxon>Bacteria</taxon>
        <taxon>Bacillati</taxon>
        <taxon>Actinomycetota</taxon>
        <taxon>Actinomycetes</taxon>
        <taxon>Kitasatosporales</taxon>
        <taxon>Streptomycetaceae</taxon>
        <taxon>Streptomyces</taxon>
    </lineage>
</organism>
<name>A0A7W7LC66_STRNE</name>